<dbReference type="RefSeq" id="WP_092339657.1">
    <property type="nucleotide sequence ID" value="NZ_FNIB01000003.1"/>
</dbReference>
<dbReference type="InterPro" id="IPR014343">
    <property type="entry name" value="Ectoine_EhuA"/>
</dbReference>
<dbReference type="EMBL" id="FNIB01000003">
    <property type="protein sequence ID" value="SDM99945.1"/>
    <property type="molecule type" value="Genomic_DNA"/>
</dbReference>
<dbReference type="PANTHER" id="PTHR43166:SF9">
    <property type="entry name" value="GLUTAMATE_ASPARTATE IMPORT ATP-BINDING PROTEIN GLTL"/>
    <property type="match status" value="1"/>
</dbReference>
<keyword evidence="7" id="KW-0029">Amino-acid transport</keyword>
<dbReference type="AlphaFoldDB" id="A0A5E9FWI6"/>
<evidence type="ECO:0000259" key="10">
    <source>
        <dbReference type="PROSITE" id="PS50893"/>
    </source>
</evidence>
<dbReference type="InterPro" id="IPR027417">
    <property type="entry name" value="P-loop_NTPase"/>
</dbReference>
<evidence type="ECO:0000256" key="7">
    <source>
        <dbReference type="ARBA" id="ARBA00022970"/>
    </source>
</evidence>
<evidence type="ECO:0000256" key="5">
    <source>
        <dbReference type="ARBA" id="ARBA00022741"/>
    </source>
</evidence>
<dbReference type="SUPFAM" id="SSF52540">
    <property type="entry name" value="P-loop containing nucleoside triphosphate hydrolases"/>
    <property type="match status" value="1"/>
</dbReference>
<dbReference type="InterPro" id="IPR017871">
    <property type="entry name" value="ABC_transporter-like_CS"/>
</dbReference>
<sequence length="294" mass="32028">MHPSNDSYSADAARPDAAFPGGPRTDRITGLPTGSAPIVAGGPIVAFDNVSKNWGENQVLKALNFNVNPGEKVSIIGPSGSGKTTILRILMTLESPTDGQVHVDGDVLWNVKHGDKIRETKVMRATRRKIGMVFQGFNLFPHMTALENIIEAPVHVLGMNKAEARDRAAELLQLVGLGAHMNHTPPQLSGGQQQRVAIARALAMRPKVLLFDEPTSALDPELIGEVLNVIRNLANSTDMTMLMVTHEMRFAEEISDRVVMFDHGSAVEGGPPEQIFKNPQEERTRAFLQAVLKH</sequence>
<reference evidence="11 12" key="1">
    <citation type="submission" date="2016-10" db="EMBL/GenBank/DDBJ databases">
        <authorList>
            <person name="Varghese N."/>
            <person name="Submissions S."/>
        </authorList>
    </citation>
    <scope>NUCLEOTIDE SEQUENCE [LARGE SCALE GENOMIC DNA]</scope>
    <source>
        <strain evidence="11 12">CGMCC 1.11215</strain>
    </source>
</reference>
<dbReference type="InterPro" id="IPR003439">
    <property type="entry name" value="ABC_transporter-like_ATP-bd"/>
</dbReference>
<organism evidence="11 12">
    <name type="scientific">Cryobacterium flavum</name>
    <dbReference type="NCBI Taxonomy" id="1424659"/>
    <lineage>
        <taxon>Bacteria</taxon>
        <taxon>Bacillati</taxon>
        <taxon>Actinomycetota</taxon>
        <taxon>Actinomycetes</taxon>
        <taxon>Micrococcales</taxon>
        <taxon>Microbacteriaceae</taxon>
        <taxon>Cryobacterium</taxon>
    </lineage>
</organism>
<name>A0A5E9FWI6_9MICO</name>
<dbReference type="GO" id="GO:0016887">
    <property type="term" value="F:ATP hydrolysis activity"/>
    <property type="evidence" value="ECO:0007669"/>
    <property type="project" value="InterPro"/>
</dbReference>
<protein>
    <submittedName>
        <fullName evidence="11">Polar amino acid transport system ATP-binding protein</fullName>
    </submittedName>
</protein>
<comment type="subcellular location">
    <subcellularLocation>
        <location evidence="1">Cell membrane</location>
        <topology evidence="1">Peripheral membrane protein</topology>
    </subcellularLocation>
</comment>
<dbReference type="PROSITE" id="PS50893">
    <property type="entry name" value="ABC_TRANSPORTER_2"/>
    <property type="match status" value="1"/>
</dbReference>
<comment type="similarity">
    <text evidence="2">Belongs to the ABC transporter superfamily.</text>
</comment>
<dbReference type="PIRSF" id="PIRSF039085">
    <property type="entry name" value="ABC_ATPase_HisP"/>
    <property type="match status" value="1"/>
</dbReference>
<keyword evidence="4" id="KW-1003">Cell membrane</keyword>
<dbReference type="InterPro" id="IPR030679">
    <property type="entry name" value="ABC_ATPase_HisP-typ"/>
</dbReference>
<evidence type="ECO:0000256" key="4">
    <source>
        <dbReference type="ARBA" id="ARBA00022475"/>
    </source>
</evidence>
<dbReference type="GO" id="GO:0015424">
    <property type="term" value="F:ABC-type amino acid transporter activity"/>
    <property type="evidence" value="ECO:0007669"/>
    <property type="project" value="InterPro"/>
</dbReference>
<proteinExistence type="inferred from homology"/>
<dbReference type="SMART" id="SM00382">
    <property type="entry name" value="AAA"/>
    <property type="match status" value="1"/>
</dbReference>
<evidence type="ECO:0000256" key="9">
    <source>
        <dbReference type="SAM" id="MobiDB-lite"/>
    </source>
</evidence>
<dbReference type="InterPro" id="IPR003593">
    <property type="entry name" value="AAA+_ATPase"/>
</dbReference>
<evidence type="ECO:0000256" key="8">
    <source>
        <dbReference type="ARBA" id="ARBA00023136"/>
    </source>
</evidence>
<dbReference type="GO" id="GO:0005524">
    <property type="term" value="F:ATP binding"/>
    <property type="evidence" value="ECO:0007669"/>
    <property type="project" value="UniProtKB-KW"/>
</dbReference>
<dbReference type="STRING" id="1424659.SAMN05216368_103169"/>
<feature type="region of interest" description="Disordered" evidence="9">
    <location>
        <begin position="1"/>
        <end position="29"/>
    </location>
</feature>
<dbReference type="NCBIfam" id="TIGR03005">
    <property type="entry name" value="ectoine_ehuA"/>
    <property type="match status" value="1"/>
</dbReference>
<evidence type="ECO:0000313" key="11">
    <source>
        <dbReference type="EMBL" id="SDM99945.1"/>
    </source>
</evidence>
<dbReference type="PANTHER" id="PTHR43166">
    <property type="entry name" value="AMINO ACID IMPORT ATP-BINDING PROTEIN"/>
    <property type="match status" value="1"/>
</dbReference>
<keyword evidence="3" id="KW-0813">Transport</keyword>
<dbReference type="Pfam" id="PF00005">
    <property type="entry name" value="ABC_tran"/>
    <property type="match status" value="1"/>
</dbReference>
<dbReference type="Proteomes" id="UP000199639">
    <property type="component" value="Unassembled WGS sequence"/>
</dbReference>
<keyword evidence="5" id="KW-0547">Nucleotide-binding</keyword>
<dbReference type="Gene3D" id="3.40.50.300">
    <property type="entry name" value="P-loop containing nucleotide triphosphate hydrolases"/>
    <property type="match status" value="1"/>
</dbReference>
<dbReference type="GO" id="GO:0005886">
    <property type="term" value="C:plasma membrane"/>
    <property type="evidence" value="ECO:0007669"/>
    <property type="project" value="UniProtKB-SubCell"/>
</dbReference>
<dbReference type="PROSITE" id="PS00211">
    <property type="entry name" value="ABC_TRANSPORTER_1"/>
    <property type="match status" value="1"/>
</dbReference>
<evidence type="ECO:0000256" key="2">
    <source>
        <dbReference type="ARBA" id="ARBA00005417"/>
    </source>
</evidence>
<evidence type="ECO:0000256" key="3">
    <source>
        <dbReference type="ARBA" id="ARBA00022448"/>
    </source>
</evidence>
<evidence type="ECO:0000256" key="6">
    <source>
        <dbReference type="ARBA" id="ARBA00022840"/>
    </source>
</evidence>
<evidence type="ECO:0000256" key="1">
    <source>
        <dbReference type="ARBA" id="ARBA00004202"/>
    </source>
</evidence>
<dbReference type="InterPro" id="IPR050086">
    <property type="entry name" value="MetN_ABC_transporter-like"/>
</dbReference>
<keyword evidence="6 11" id="KW-0067">ATP-binding</keyword>
<keyword evidence="8" id="KW-0472">Membrane</keyword>
<feature type="domain" description="ABC transporter" evidence="10">
    <location>
        <begin position="45"/>
        <end position="288"/>
    </location>
</feature>
<evidence type="ECO:0000313" key="12">
    <source>
        <dbReference type="Proteomes" id="UP000199639"/>
    </source>
</evidence>
<accession>A0A5E9FWI6</accession>
<gene>
    <name evidence="11" type="ORF">SAMN05216368_103169</name>
</gene>